<dbReference type="Pfam" id="PF00586">
    <property type="entry name" value="AIRS"/>
    <property type="match status" value="1"/>
</dbReference>
<keyword evidence="2" id="KW-0547">Nucleotide-binding</keyword>
<dbReference type="GO" id="GO:0004756">
    <property type="term" value="F:selenide, water dikinase activity"/>
    <property type="evidence" value="ECO:0007669"/>
    <property type="project" value="UniProtKB-EC"/>
</dbReference>
<dbReference type="SUPFAM" id="SSF55326">
    <property type="entry name" value="PurM N-terminal domain-like"/>
    <property type="match status" value="1"/>
</dbReference>
<dbReference type="HOGENOM" id="CLU_019558_0_0_5"/>
<evidence type="ECO:0000313" key="10">
    <source>
        <dbReference type="Proteomes" id="UP000007460"/>
    </source>
</evidence>
<evidence type="ECO:0000259" key="8">
    <source>
        <dbReference type="Pfam" id="PF07992"/>
    </source>
</evidence>
<evidence type="ECO:0000259" key="6">
    <source>
        <dbReference type="Pfam" id="PF00586"/>
    </source>
</evidence>
<feature type="domain" description="FAD/NAD(P)-binding" evidence="8">
    <location>
        <begin position="11"/>
        <end position="304"/>
    </location>
</feature>
<evidence type="ECO:0000313" key="9">
    <source>
        <dbReference type="EMBL" id="ADE38677.1"/>
    </source>
</evidence>
<dbReference type="InterPro" id="IPR016188">
    <property type="entry name" value="PurM-like_N"/>
</dbReference>
<dbReference type="SUPFAM" id="SSF51905">
    <property type="entry name" value="FAD/NAD(P)-binding domain"/>
    <property type="match status" value="2"/>
</dbReference>
<sequence>MDKSSSSILGDVVLLGGGHAQIAVLKMFAMKPIAGIRLTLVTNDMRTPYSGMLPGFVEGVWDDDDLHIDLATLAQFAGARIIHASCTGIDADHKRLLFDHRPTLRFDVLSVNIGGQPALDAIDGAMEHAIPVKPIAQFQHRLNDVLSADKKHKLSVIGGGAAGCELALALSKRWLTETGKRPELRLFSRSNRLMPYMAARAGKLIEADLNAIGAHIHKGAEVTSIHANGLSCRDGQTYDFDACFLVSAVKPPAWLASSTIERDENGFIRVGQNLQSLSHPYIFASGDIASLHPYSRPKAGVFAVRAGRILAQNLQRYIKQQSLRPWNPQSRYLALIGTADGAAIAAHGSFGFKAHYLWRLKVWIDQRFMGKYKSLAMPPTPKTDTLDAINSDEGKHSDPAFAAMRCLGCGAKTGHETLQNAMREAVSIAIGMGADPDLMPDDSLAEDAASLPSPAPNMRILQSVDMLSEIVSDPFKLGQIASVHAFSDIYAMLGKPLYSLAIINLNEAKISIQTDQLTHILAGTLLAHSKAGVKLVGGHTSEGGSLSVGFSVTGTRPEHGAYTPAPKDAVIILSKPIGTGLVMAGHMQLKARGNWITSTIDTMCMSNHQATKIAMEHGIEWVTDITGFGLARHVLNLANRAGATGCYLYPDAIISLPGAQFMADNGIVSSLAGQNQAAVRLDHNGCDQHRTPLLFDPQTSGGLAMLAKPEQADHILAALVATGHHPAIVGRITHSKSGITLSAKDAG</sequence>
<dbReference type="PANTHER" id="PTHR10256:SF0">
    <property type="entry name" value="INACTIVE SELENIDE, WATER DIKINASE-LIKE PROTEIN-RELATED"/>
    <property type="match status" value="1"/>
</dbReference>
<feature type="domain" description="PurM-like N-terminal" evidence="6">
    <location>
        <begin position="446"/>
        <end position="554"/>
    </location>
</feature>
<dbReference type="InterPro" id="IPR036188">
    <property type="entry name" value="FAD/NAD-bd_sf"/>
</dbReference>
<protein>
    <submittedName>
        <fullName evidence="9">Selenide, water dikinase</fullName>
        <ecNumber evidence="9">2.7.9.3</ecNumber>
    </submittedName>
</protein>
<dbReference type="RefSeq" id="WP_013045307.1">
    <property type="nucleotide sequence ID" value="NC_014010.1"/>
</dbReference>
<feature type="domain" description="PurM-like C-terminal" evidence="7">
    <location>
        <begin position="612"/>
        <end position="737"/>
    </location>
</feature>
<evidence type="ECO:0000259" key="7">
    <source>
        <dbReference type="Pfam" id="PF02769"/>
    </source>
</evidence>
<dbReference type="GO" id="GO:0016491">
    <property type="term" value="F:oxidoreductase activity"/>
    <property type="evidence" value="ECO:0007669"/>
    <property type="project" value="InterPro"/>
</dbReference>
<dbReference type="Proteomes" id="UP000007460">
    <property type="component" value="Chromosome"/>
</dbReference>
<dbReference type="Pfam" id="PF07992">
    <property type="entry name" value="Pyr_redox_2"/>
    <property type="match status" value="1"/>
</dbReference>
<dbReference type="PRINTS" id="PR00368">
    <property type="entry name" value="FADPNR"/>
</dbReference>
<dbReference type="InterPro" id="IPR036921">
    <property type="entry name" value="PurM-like_N_sf"/>
</dbReference>
<dbReference type="GO" id="GO:0016260">
    <property type="term" value="P:selenocysteine biosynthetic process"/>
    <property type="evidence" value="ECO:0007669"/>
    <property type="project" value="TreeGrafter"/>
</dbReference>
<evidence type="ECO:0000256" key="3">
    <source>
        <dbReference type="ARBA" id="ARBA00022777"/>
    </source>
</evidence>
<dbReference type="OrthoDB" id="9767928at2"/>
<keyword evidence="4" id="KW-0067">ATP-binding</keyword>
<evidence type="ECO:0000256" key="2">
    <source>
        <dbReference type="ARBA" id="ARBA00022741"/>
    </source>
</evidence>
<dbReference type="GO" id="GO:0005737">
    <property type="term" value="C:cytoplasm"/>
    <property type="evidence" value="ECO:0007669"/>
    <property type="project" value="TreeGrafter"/>
</dbReference>
<dbReference type="InterPro" id="IPR023753">
    <property type="entry name" value="FAD/NAD-binding_dom"/>
</dbReference>
<keyword evidence="3 9" id="KW-0418">Kinase</keyword>
<name>D5BQW3_PUNMI</name>
<evidence type="ECO:0000256" key="1">
    <source>
        <dbReference type="ARBA" id="ARBA00022679"/>
    </source>
</evidence>
<keyword evidence="10" id="KW-1185">Reference proteome</keyword>
<evidence type="ECO:0000256" key="5">
    <source>
        <dbReference type="ARBA" id="ARBA00023266"/>
    </source>
</evidence>
<dbReference type="NCBIfam" id="TIGR00476">
    <property type="entry name" value="selD"/>
    <property type="match status" value="1"/>
</dbReference>
<organism evidence="9 10">
    <name type="scientific">Puniceispirillum marinum (strain IMCC1322)</name>
    <dbReference type="NCBI Taxonomy" id="488538"/>
    <lineage>
        <taxon>Bacteria</taxon>
        <taxon>Pseudomonadati</taxon>
        <taxon>Pseudomonadota</taxon>
        <taxon>Alphaproteobacteria</taxon>
        <taxon>Candidatus Puniceispirillales</taxon>
        <taxon>Candidatus Puniceispirillaceae</taxon>
        <taxon>Candidatus Puniceispirillum</taxon>
    </lineage>
</organism>
<gene>
    <name evidence="9" type="ordered locus">SAR116_0434</name>
</gene>
<keyword evidence="5" id="KW-0711">Selenium</keyword>
<proteinExistence type="predicted"/>
<dbReference type="eggNOG" id="COG1252">
    <property type="taxonomic scope" value="Bacteria"/>
</dbReference>
<dbReference type="KEGG" id="apb:SAR116_0434"/>
<dbReference type="Gene3D" id="3.90.650.10">
    <property type="entry name" value="PurM-like C-terminal domain"/>
    <property type="match status" value="1"/>
</dbReference>
<dbReference type="STRING" id="488538.SAR116_0434"/>
<dbReference type="EC" id="2.7.9.3" evidence="9"/>
<dbReference type="InterPro" id="IPR017584">
    <property type="entry name" value="Pyridine_nucleo_diS_OxRdtase_N"/>
</dbReference>
<dbReference type="InterPro" id="IPR036676">
    <property type="entry name" value="PurM-like_C_sf"/>
</dbReference>
<dbReference type="InterPro" id="IPR010918">
    <property type="entry name" value="PurM-like_C_dom"/>
</dbReference>
<dbReference type="Gene3D" id="3.30.1330.10">
    <property type="entry name" value="PurM-like, N-terminal domain"/>
    <property type="match status" value="1"/>
</dbReference>
<dbReference type="InterPro" id="IPR004536">
    <property type="entry name" value="SPS/SelD"/>
</dbReference>
<dbReference type="NCBIfam" id="TIGR03169">
    <property type="entry name" value="Nterm_to_SelD"/>
    <property type="match status" value="1"/>
</dbReference>
<dbReference type="EMBL" id="CP001751">
    <property type="protein sequence ID" value="ADE38677.1"/>
    <property type="molecule type" value="Genomic_DNA"/>
</dbReference>
<dbReference type="GO" id="GO:0005524">
    <property type="term" value="F:ATP binding"/>
    <property type="evidence" value="ECO:0007669"/>
    <property type="project" value="UniProtKB-KW"/>
</dbReference>
<dbReference type="Gene3D" id="3.50.50.100">
    <property type="match status" value="1"/>
</dbReference>
<reference evidence="9 10" key="1">
    <citation type="journal article" date="2010" name="J. Bacteriol.">
        <title>Complete genome sequence of "Candidatus Puniceispirillum marinum" IMCC1322, a representative of the SAR116 clade in the Alphaproteobacteria.</title>
        <authorList>
            <person name="Oh H.M."/>
            <person name="Kwon K.K."/>
            <person name="Kang I."/>
            <person name="Kang S.G."/>
            <person name="Lee J.H."/>
            <person name="Kim S.J."/>
            <person name="Cho J.C."/>
        </authorList>
    </citation>
    <scope>NUCLEOTIDE SEQUENCE [LARGE SCALE GENOMIC DNA]</scope>
    <source>
        <strain evidence="9 10">IMCC1322</strain>
    </source>
</reference>
<dbReference type="eggNOG" id="COG0709">
    <property type="taxonomic scope" value="Bacteria"/>
</dbReference>
<keyword evidence="1 9" id="KW-0808">Transferase</keyword>
<evidence type="ECO:0000256" key="4">
    <source>
        <dbReference type="ARBA" id="ARBA00022840"/>
    </source>
</evidence>
<dbReference type="SUPFAM" id="SSF56042">
    <property type="entry name" value="PurM C-terminal domain-like"/>
    <property type="match status" value="1"/>
</dbReference>
<dbReference type="AlphaFoldDB" id="D5BQW3"/>
<dbReference type="PANTHER" id="PTHR10256">
    <property type="entry name" value="SELENIDE, WATER DIKINASE"/>
    <property type="match status" value="1"/>
</dbReference>
<dbReference type="Pfam" id="PF02769">
    <property type="entry name" value="AIRS_C"/>
    <property type="match status" value="1"/>
</dbReference>
<accession>D5BQW3</accession>
<dbReference type="PRINTS" id="PR00411">
    <property type="entry name" value="PNDRDTASEI"/>
</dbReference>